<dbReference type="Proteomes" id="UP000251584">
    <property type="component" value="Unassembled WGS sequence"/>
</dbReference>
<keyword evidence="1" id="KW-1133">Transmembrane helix</keyword>
<name>A0A2X2W9M9_CITKO</name>
<reference evidence="2 3" key="1">
    <citation type="submission" date="2018-06" db="EMBL/GenBank/DDBJ databases">
        <authorList>
            <consortium name="Pathogen Informatics"/>
            <person name="Doyle S."/>
        </authorList>
    </citation>
    <scope>NUCLEOTIDE SEQUENCE [LARGE SCALE GENOMIC DNA]</scope>
    <source>
        <strain evidence="2 3">NCTC10786</strain>
    </source>
</reference>
<feature type="transmembrane region" description="Helical" evidence="1">
    <location>
        <begin position="46"/>
        <end position="64"/>
    </location>
</feature>
<sequence length="92" mass="9914">MKTVQNVQRRIPEPAAGEVITLPPVTVRRRNPPLSHLMRTLAQRTVPALLGLALLVVGWQLAAINSKGFPTPLSTLDSALTLFADPFYNGGA</sequence>
<evidence type="ECO:0000256" key="1">
    <source>
        <dbReference type="SAM" id="Phobius"/>
    </source>
</evidence>
<evidence type="ECO:0000313" key="3">
    <source>
        <dbReference type="Proteomes" id="UP000251584"/>
    </source>
</evidence>
<protein>
    <submittedName>
        <fullName evidence="2">Nitrate transporter permease component</fullName>
    </submittedName>
</protein>
<dbReference type="AlphaFoldDB" id="A0A2X2W9M9"/>
<dbReference type="EMBL" id="UAVY01000008">
    <property type="protein sequence ID" value="SQB40052.1"/>
    <property type="molecule type" value="Genomic_DNA"/>
</dbReference>
<accession>A0A2X2W9M9</accession>
<keyword evidence="1" id="KW-0472">Membrane</keyword>
<proteinExistence type="predicted"/>
<organism evidence="2 3">
    <name type="scientific">Citrobacter koseri</name>
    <name type="common">Citrobacter diversus</name>
    <dbReference type="NCBI Taxonomy" id="545"/>
    <lineage>
        <taxon>Bacteria</taxon>
        <taxon>Pseudomonadati</taxon>
        <taxon>Pseudomonadota</taxon>
        <taxon>Gammaproteobacteria</taxon>
        <taxon>Enterobacterales</taxon>
        <taxon>Enterobacteriaceae</taxon>
        <taxon>Citrobacter</taxon>
    </lineage>
</organism>
<evidence type="ECO:0000313" key="2">
    <source>
        <dbReference type="EMBL" id="SQB40052.1"/>
    </source>
</evidence>
<keyword evidence="1" id="KW-0812">Transmembrane</keyword>
<gene>
    <name evidence="2" type="primary">nasE_3</name>
    <name evidence="2" type="ORF">NCTC10786_05145</name>
</gene>